<keyword evidence="2" id="KW-0472">Membrane</keyword>
<name>A0ABS6JUB2_9BACI</name>
<keyword evidence="2" id="KW-1133">Transmembrane helix</keyword>
<dbReference type="EMBL" id="JAHQCR010000046">
    <property type="protein sequence ID" value="MBU9722005.1"/>
    <property type="molecule type" value="Genomic_DNA"/>
</dbReference>
<feature type="transmembrane region" description="Helical" evidence="2">
    <location>
        <begin position="38"/>
        <end position="57"/>
    </location>
</feature>
<dbReference type="Proteomes" id="UP000790580">
    <property type="component" value="Unassembled WGS sequence"/>
</dbReference>
<evidence type="ECO:0000313" key="4">
    <source>
        <dbReference type="Proteomes" id="UP000790580"/>
    </source>
</evidence>
<dbReference type="InterPro" id="IPR007060">
    <property type="entry name" value="FtsL/DivIC"/>
</dbReference>
<keyword evidence="1" id="KW-0175">Coiled coil</keyword>
<accession>A0ABS6JUB2</accession>
<evidence type="ECO:0000256" key="1">
    <source>
        <dbReference type="SAM" id="Coils"/>
    </source>
</evidence>
<evidence type="ECO:0000256" key="2">
    <source>
        <dbReference type="SAM" id="Phobius"/>
    </source>
</evidence>
<feature type="coiled-coil region" evidence="1">
    <location>
        <begin position="56"/>
        <end position="90"/>
    </location>
</feature>
<keyword evidence="2" id="KW-0812">Transmembrane</keyword>
<sequence length="128" mass="15155">MEKGHKKNIRRITSEYMDRQVLLHEQKLRRRKGLMRRLTVFGLLVIILVAFTGITMYNQHSLLEDLNEEKARLESKLEVLQEEEKDLSEEIQLLHDPDYIAEIARRDFFLTKPGETLFQLPRSTTTSD</sequence>
<comment type="caution">
    <text evidence="3">The sequence shown here is derived from an EMBL/GenBank/DDBJ whole genome shotgun (WGS) entry which is preliminary data.</text>
</comment>
<dbReference type="RefSeq" id="WP_088077517.1">
    <property type="nucleotide sequence ID" value="NZ_JAHQCR010000046.1"/>
</dbReference>
<keyword evidence="4" id="KW-1185">Reference proteome</keyword>
<protein>
    <submittedName>
        <fullName evidence="3">Septum formation initiator family protein</fullName>
    </submittedName>
</protein>
<dbReference type="InterPro" id="IPR039076">
    <property type="entry name" value="DivIC"/>
</dbReference>
<reference evidence="3 4" key="1">
    <citation type="submission" date="2021-06" db="EMBL/GenBank/DDBJ databases">
        <title>Bacillus sp. RD4P76, an endophyte from a halophyte.</title>
        <authorList>
            <person name="Sun J.-Q."/>
        </authorList>
    </citation>
    <scope>NUCLEOTIDE SEQUENCE [LARGE SCALE GENOMIC DNA]</scope>
    <source>
        <strain evidence="3 4">JCM 17098</strain>
    </source>
</reference>
<dbReference type="Pfam" id="PF04977">
    <property type="entry name" value="DivIC"/>
    <property type="match status" value="1"/>
</dbReference>
<evidence type="ECO:0000313" key="3">
    <source>
        <dbReference type="EMBL" id="MBU9722005.1"/>
    </source>
</evidence>
<gene>
    <name evidence="3" type="ORF">KS407_11220</name>
</gene>
<dbReference type="PANTHER" id="PTHR40027">
    <property type="entry name" value="CELL DIVISION PROTEIN DIVIC"/>
    <property type="match status" value="1"/>
</dbReference>
<organism evidence="3 4">
    <name type="scientific">Evansella alkalicola</name>
    <dbReference type="NCBI Taxonomy" id="745819"/>
    <lineage>
        <taxon>Bacteria</taxon>
        <taxon>Bacillati</taxon>
        <taxon>Bacillota</taxon>
        <taxon>Bacilli</taxon>
        <taxon>Bacillales</taxon>
        <taxon>Bacillaceae</taxon>
        <taxon>Evansella</taxon>
    </lineage>
</organism>
<proteinExistence type="predicted"/>
<dbReference type="PANTHER" id="PTHR40027:SF1">
    <property type="entry name" value="CELL DIVISION PROTEIN DIVIC"/>
    <property type="match status" value="1"/>
</dbReference>